<feature type="non-terminal residue" evidence="1">
    <location>
        <position position="1"/>
    </location>
</feature>
<dbReference type="EMBL" id="VDEP01000280">
    <property type="protein sequence ID" value="KAA1112233.1"/>
    <property type="molecule type" value="Genomic_DNA"/>
</dbReference>
<organism evidence="1 2">
    <name type="scientific">Puccinia graminis f. sp. tritici</name>
    <dbReference type="NCBI Taxonomy" id="56615"/>
    <lineage>
        <taxon>Eukaryota</taxon>
        <taxon>Fungi</taxon>
        <taxon>Dikarya</taxon>
        <taxon>Basidiomycota</taxon>
        <taxon>Pucciniomycotina</taxon>
        <taxon>Pucciniomycetes</taxon>
        <taxon>Pucciniales</taxon>
        <taxon>Pucciniaceae</taxon>
        <taxon>Puccinia</taxon>
    </lineage>
</organism>
<evidence type="ECO:0000313" key="2">
    <source>
        <dbReference type="Proteomes" id="UP000325313"/>
    </source>
</evidence>
<proteinExistence type="predicted"/>
<accession>A0A5B0QGY7</accession>
<dbReference type="Proteomes" id="UP000325313">
    <property type="component" value="Unassembled WGS sequence"/>
</dbReference>
<reference evidence="1 2" key="1">
    <citation type="submission" date="2019-05" db="EMBL/GenBank/DDBJ databases">
        <title>Emergence of the Ug99 lineage of the wheat stem rust pathogen through somatic hybridization.</title>
        <authorList>
            <person name="Li F."/>
            <person name="Upadhyaya N.M."/>
            <person name="Sperschneider J."/>
            <person name="Matny O."/>
            <person name="Nguyen-Phuc H."/>
            <person name="Mago R."/>
            <person name="Raley C."/>
            <person name="Miller M.E."/>
            <person name="Silverstein K.A.T."/>
            <person name="Henningsen E."/>
            <person name="Hirsch C.D."/>
            <person name="Visser B."/>
            <person name="Pretorius Z.A."/>
            <person name="Steffenson B.J."/>
            <person name="Schwessinger B."/>
            <person name="Dodds P.N."/>
            <person name="Figueroa M."/>
        </authorList>
    </citation>
    <scope>NUCLEOTIDE SEQUENCE [LARGE SCALE GENOMIC DNA]</scope>
    <source>
        <strain evidence="1 2">Ug99</strain>
    </source>
</reference>
<comment type="caution">
    <text evidence="1">The sequence shown here is derived from an EMBL/GenBank/DDBJ whole genome shotgun (WGS) entry which is preliminary data.</text>
</comment>
<dbReference type="AlphaFoldDB" id="A0A5B0QGY7"/>
<name>A0A5B0QGY7_PUCGR</name>
<sequence length="59" mass="6717">FNEPDFGIAQDENTEEADLCVENKNKQMNSIKEDTPASSRLFSAPKITYQSYGLQWEGM</sequence>
<protein>
    <submittedName>
        <fullName evidence="1">Uncharacterized protein</fullName>
    </submittedName>
</protein>
<gene>
    <name evidence="1" type="ORF">PGTUg99_007155</name>
</gene>
<evidence type="ECO:0000313" key="1">
    <source>
        <dbReference type="EMBL" id="KAA1112233.1"/>
    </source>
</evidence>